<evidence type="ECO:0000313" key="11">
    <source>
        <dbReference type="EMBL" id="CCQ91233.1"/>
    </source>
</evidence>
<dbReference type="Pfam" id="PF01618">
    <property type="entry name" value="MotA_ExbB"/>
    <property type="match status" value="1"/>
</dbReference>
<feature type="transmembrane region" description="Helical" evidence="9">
    <location>
        <begin position="146"/>
        <end position="166"/>
    </location>
</feature>
<keyword evidence="4" id="KW-1003">Cell membrane</keyword>
<dbReference type="PANTHER" id="PTHR30433:SF2">
    <property type="entry name" value="MOTILITY PROTEIN A"/>
    <property type="match status" value="1"/>
</dbReference>
<feature type="transmembrane region" description="Helical" evidence="9">
    <location>
        <begin position="28"/>
        <end position="50"/>
    </location>
</feature>
<accession>M1ZCX3</accession>
<evidence type="ECO:0000256" key="6">
    <source>
        <dbReference type="ARBA" id="ARBA00022779"/>
    </source>
</evidence>
<evidence type="ECO:0000256" key="1">
    <source>
        <dbReference type="ARBA" id="ARBA00004651"/>
    </source>
</evidence>
<dbReference type="InterPro" id="IPR047055">
    <property type="entry name" value="MotA-like"/>
</dbReference>
<dbReference type="HOGENOM" id="CLU_079895_1_0_0"/>
<keyword evidence="3" id="KW-0813">Transport</keyword>
<reference evidence="11 12" key="1">
    <citation type="journal article" date="2013" name="Front. Microbiol.">
        <title>The genome of Nitrospina gracilis illuminates the metabolism and evolution of the major marine nitrite oxidizer.</title>
        <authorList>
            <person name="Luecker S."/>
            <person name="Nowka B."/>
            <person name="Rattei T."/>
            <person name="Spieck E."/>
            <person name="and Daims H."/>
        </authorList>
    </citation>
    <scope>NUCLEOTIDE SEQUENCE [LARGE SCALE GENOMIC DNA]</scope>
    <source>
        <strain evidence="11 12">3/211</strain>
    </source>
</reference>
<gene>
    <name evidence="11" type="primary">motA</name>
    <name evidence="11" type="ORF">NITGR_600018</name>
</gene>
<evidence type="ECO:0000256" key="4">
    <source>
        <dbReference type="ARBA" id="ARBA00022475"/>
    </source>
</evidence>
<keyword evidence="6" id="KW-0283">Flagellar rotation</keyword>
<evidence type="ECO:0000256" key="3">
    <source>
        <dbReference type="ARBA" id="ARBA00022448"/>
    </source>
</evidence>
<sequence length="260" mass="28686">MDAASLVGVLLGLGLIIGAIFLGGDLSHFFNLPGIMIVVGGTIAATLITFQLKDVIAAFRAAIFVFSEKKSDPNDMVETMIELCSISRRQGLIALSRIEYENDLLRKACNLIADGSKEEMIRDTLNIEIESMKQRHFIIQDIFRKMASYAPSFGMMGTLIGLVQMLRQLNNPDTIGPAMAVALLTTFYGMLLSTLFFLPIAGKLKDRTLVELINLEIMFEGAISILEDNNPVFVYEKLSSYVPAKRRRPPRPTGAAYQTG</sequence>
<dbReference type="OrthoDB" id="9806929at2"/>
<comment type="caution">
    <text evidence="11">The sequence shown here is derived from an EMBL/GenBank/DDBJ whole genome shotgun (WGS) entry which is preliminary data.</text>
</comment>
<dbReference type="STRING" id="1266370.NITGR_600018"/>
<name>M1ZCX3_NITG3</name>
<dbReference type="AlphaFoldDB" id="M1ZCX3"/>
<dbReference type="GO" id="GO:0006935">
    <property type="term" value="P:chemotaxis"/>
    <property type="evidence" value="ECO:0007669"/>
    <property type="project" value="InterPro"/>
</dbReference>
<keyword evidence="12" id="KW-1185">Reference proteome</keyword>
<evidence type="ECO:0000256" key="5">
    <source>
        <dbReference type="ARBA" id="ARBA00022692"/>
    </source>
</evidence>
<keyword evidence="7 9" id="KW-1133">Transmembrane helix</keyword>
<comment type="similarity">
    <text evidence="2">Belongs to the MotA family.</text>
</comment>
<feature type="domain" description="MotA/TolQ/ExbB proton channel" evidence="10">
    <location>
        <begin position="100"/>
        <end position="212"/>
    </location>
</feature>
<protein>
    <submittedName>
        <fullName evidence="11">Motility protein MotA</fullName>
    </submittedName>
</protein>
<evidence type="ECO:0000256" key="7">
    <source>
        <dbReference type="ARBA" id="ARBA00022989"/>
    </source>
</evidence>
<keyword evidence="8 9" id="KW-0472">Membrane</keyword>
<evidence type="ECO:0000256" key="9">
    <source>
        <dbReference type="SAM" id="Phobius"/>
    </source>
</evidence>
<feature type="transmembrane region" description="Helical" evidence="9">
    <location>
        <begin position="178"/>
        <end position="198"/>
    </location>
</feature>
<dbReference type="InterPro" id="IPR000540">
    <property type="entry name" value="Flag_MotA_CS"/>
</dbReference>
<dbReference type="GO" id="GO:0071978">
    <property type="term" value="P:bacterial-type flagellum-dependent swarming motility"/>
    <property type="evidence" value="ECO:0007669"/>
    <property type="project" value="InterPro"/>
</dbReference>
<dbReference type="GO" id="GO:0005886">
    <property type="term" value="C:plasma membrane"/>
    <property type="evidence" value="ECO:0007669"/>
    <property type="project" value="UniProtKB-SubCell"/>
</dbReference>
<dbReference type="FunCoup" id="M1ZCX3">
    <property type="interactions" value="243"/>
</dbReference>
<dbReference type="PANTHER" id="PTHR30433">
    <property type="entry name" value="CHEMOTAXIS PROTEIN MOTA"/>
    <property type="match status" value="1"/>
</dbReference>
<dbReference type="InterPro" id="IPR002898">
    <property type="entry name" value="MotA_ExbB_proton_chnl"/>
</dbReference>
<organism evidence="11 12">
    <name type="scientific">Nitrospina gracilis (strain 3/211)</name>
    <dbReference type="NCBI Taxonomy" id="1266370"/>
    <lineage>
        <taxon>Bacteria</taxon>
        <taxon>Pseudomonadati</taxon>
        <taxon>Nitrospinota/Tectimicrobiota group</taxon>
        <taxon>Nitrospinota</taxon>
        <taxon>Nitrospinia</taxon>
        <taxon>Nitrospinales</taxon>
        <taxon>Nitrospinaceae</taxon>
        <taxon>Nitrospina</taxon>
    </lineage>
</organism>
<dbReference type="RefSeq" id="WP_005009671.1">
    <property type="nucleotide sequence ID" value="NZ_HG422173.1"/>
</dbReference>
<dbReference type="InParanoid" id="M1ZCX3"/>
<evidence type="ECO:0000256" key="2">
    <source>
        <dbReference type="ARBA" id="ARBA00008038"/>
    </source>
</evidence>
<comment type="subcellular location">
    <subcellularLocation>
        <location evidence="1">Cell membrane</location>
        <topology evidence="1">Multi-pass membrane protein</topology>
    </subcellularLocation>
</comment>
<dbReference type="Proteomes" id="UP000011704">
    <property type="component" value="Unassembled WGS sequence"/>
</dbReference>
<dbReference type="PROSITE" id="PS01307">
    <property type="entry name" value="MOTA"/>
    <property type="match status" value="1"/>
</dbReference>
<proteinExistence type="inferred from homology"/>
<evidence type="ECO:0000259" key="10">
    <source>
        <dbReference type="Pfam" id="PF01618"/>
    </source>
</evidence>
<dbReference type="EMBL" id="CAQJ01000067">
    <property type="protein sequence ID" value="CCQ91233.1"/>
    <property type="molecule type" value="Genomic_DNA"/>
</dbReference>
<keyword evidence="5 9" id="KW-0812">Transmembrane</keyword>
<evidence type="ECO:0000313" key="12">
    <source>
        <dbReference type="Proteomes" id="UP000011704"/>
    </source>
</evidence>
<evidence type="ECO:0000256" key="8">
    <source>
        <dbReference type="ARBA" id="ARBA00023136"/>
    </source>
</evidence>